<dbReference type="Gene3D" id="3.90.550.10">
    <property type="entry name" value="Spore Coat Polysaccharide Biosynthesis Protein SpsA, Chain A"/>
    <property type="match status" value="1"/>
</dbReference>
<evidence type="ECO:0000313" key="1">
    <source>
        <dbReference type="EMBL" id="ROH89120.1"/>
    </source>
</evidence>
<proteinExistence type="predicted"/>
<organism evidence="1 2">
    <name type="scientific">Stagnimonas aquatica</name>
    <dbReference type="NCBI Taxonomy" id="2689987"/>
    <lineage>
        <taxon>Bacteria</taxon>
        <taxon>Pseudomonadati</taxon>
        <taxon>Pseudomonadota</taxon>
        <taxon>Gammaproteobacteria</taxon>
        <taxon>Nevskiales</taxon>
        <taxon>Nevskiaceae</taxon>
        <taxon>Stagnimonas</taxon>
    </lineage>
</organism>
<accession>A0A3N0V8K1</accession>
<name>A0A3N0V8K1_9GAMM</name>
<dbReference type="PANTHER" id="PTHR36529:SF1">
    <property type="entry name" value="GLYCOSYLTRANSFERASE"/>
    <property type="match status" value="1"/>
</dbReference>
<reference evidence="1 2" key="1">
    <citation type="submission" date="2018-10" db="EMBL/GenBank/DDBJ databases">
        <authorList>
            <person name="Chen W.-M."/>
        </authorList>
    </citation>
    <scope>NUCLEOTIDE SEQUENCE [LARGE SCALE GENOMIC DNA]</scope>
    <source>
        <strain evidence="1 2">THS-13</strain>
    </source>
</reference>
<dbReference type="RefSeq" id="WP_123212142.1">
    <property type="nucleotide sequence ID" value="NZ_RJVO01000005.1"/>
</dbReference>
<evidence type="ECO:0000313" key="2">
    <source>
        <dbReference type="Proteomes" id="UP000282106"/>
    </source>
</evidence>
<dbReference type="Pfam" id="PF09837">
    <property type="entry name" value="DUF2064"/>
    <property type="match status" value="1"/>
</dbReference>
<dbReference type="AlphaFoldDB" id="A0A3N0V8K1"/>
<sequence length="208" mass="22843">MRVLVFARAPVPGRCKTRLIPRLGARGAAWVQRRLLERALATAAAAFGTEMLTLCCAPDSRHPHFHACQRRWGLRLARQGPGDLGAKMRRALATGPALLLGSDAWALEPDDLRRAAAALADCDYLLIPAPDGGYGLIGARRPLPSLAGIAWSSGRERAQTLRRLRRVGRTRELGPARADFDTPADWRRARRAGELAPLVNKFHPERPQ</sequence>
<dbReference type="SUPFAM" id="SSF53448">
    <property type="entry name" value="Nucleotide-diphospho-sugar transferases"/>
    <property type="match status" value="1"/>
</dbReference>
<dbReference type="NCBIfam" id="TIGR04282">
    <property type="entry name" value="glyco_like_cofC"/>
    <property type="match status" value="1"/>
</dbReference>
<dbReference type="EMBL" id="RJVO01000005">
    <property type="protein sequence ID" value="ROH89120.1"/>
    <property type="molecule type" value="Genomic_DNA"/>
</dbReference>
<keyword evidence="2" id="KW-1185">Reference proteome</keyword>
<dbReference type="PANTHER" id="PTHR36529">
    <property type="entry name" value="SLL1095 PROTEIN"/>
    <property type="match status" value="1"/>
</dbReference>
<comment type="caution">
    <text evidence="1">The sequence shown here is derived from an EMBL/GenBank/DDBJ whole genome shotgun (WGS) entry which is preliminary data.</text>
</comment>
<dbReference type="Proteomes" id="UP000282106">
    <property type="component" value="Unassembled WGS sequence"/>
</dbReference>
<dbReference type="InterPro" id="IPR029044">
    <property type="entry name" value="Nucleotide-diphossugar_trans"/>
</dbReference>
<gene>
    <name evidence="1" type="ORF">ED208_11975</name>
</gene>
<dbReference type="InterPro" id="IPR018641">
    <property type="entry name" value="Trfase_1_rSAM/seldom-assoc"/>
</dbReference>
<protein>
    <submittedName>
        <fullName evidence="1">DUF2064 domain-containing protein</fullName>
    </submittedName>
</protein>
<dbReference type="InParanoid" id="A0A3N0V8K1"/>